<dbReference type="GO" id="GO:0005886">
    <property type="term" value="C:plasma membrane"/>
    <property type="evidence" value="ECO:0007669"/>
    <property type="project" value="UniProtKB-SubCell"/>
</dbReference>
<evidence type="ECO:0000256" key="6">
    <source>
        <dbReference type="ARBA" id="ARBA00023136"/>
    </source>
</evidence>
<dbReference type="EMBL" id="FOCW01000002">
    <property type="protein sequence ID" value="SEN53476.1"/>
    <property type="molecule type" value="Genomic_DNA"/>
</dbReference>
<evidence type="ECO:0000313" key="9">
    <source>
        <dbReference type="Proteomes" id="UP000199531"/>
    </source>
</evidence>
<comment type="subcellular location">
    <subcellularLocation>
        <location evidence="1">Cell membrane</location>
        <topology evidence="1">Multi-pass membrane protein</topology>
    </subcellularLocation>
</comment>
<organism evidence="8 9">
    <name type="scientific">Brachymonas denitrificans DSM 15123</name>
    <dbReference type="NCBI Taxonomy" id="1121117"/>
    <lineage>
        <taxon>Bacteria</taxon>
        <taxon>Pseudomonadati</taxon>
        <taxon>Pseudomonadota</taxon>
        <taxon>Betaproteobacteria</taxon>
        <taxon>Burkholderiales</taxon>
        <taxon>Comamonadaceae</taxon>
        <taxon>Brachymonas</taxon>
    </lineage>
</organism>
<feature type="transmembrane region" description="Helical" evidence="7">
    <location>
        <begin position="83"/>
        <end position="105"/>
    </location>
</feature>
<dbReference type="STRING" id="1121117.SAMN02745977_01497"/>
<protein>
    <submittedName>
        <fullName evidence="8">Chromate transporter</fullName>
    </submittedName>
</protein>
<gene>
    <name evidence="8" type="ORF">SAMN02745977_01497</name>
</gene>
<feature type="transmembrane region" description="Helical" evidence="7">
    <location>
        <begin position="16"/>
        <end position="35"/>
    </location>
</feature>
<dbReference type="PANTHER" id="PTHR43663:SF1">
    <property type="entry name" value="CHROMATE TRANSPORTER"/>
    <property type="match status" value="1"/>
</dbReference>
<dbReference type="AlphaFoldDB" id="A0A1H8HB68"/>
<accession>A0A1H8HB68</accession>
<keyword evidence="5 7" id="KW-1133">Transmembrane helix</keyword>
<feature type="transmembrane region" description="Helical" evidence="7">
    <location>
        <begin position="169"/>
        <end position="187"/>
    </location>
</feature>
<reference evidence="8 9" key="1">
    <citation type="submission" date="2016-10" db="EMBL/GenBank/DDBJ databases">
        <authorList>
            <person name="de Groot N.N."/>
        </authorList>
    </citation>
    <scope>NUCLEOTIDE SEQUENCE [LARGE SCALE GENOMIC DNA]</scope>
    <source>
        <strain evidence="8 9">DSM 15123</strain>
    </source>
</reference>
<proteinExistence type="inferred from homology"/>
<evidence type="ECO:0000313" key="8">
    <source>
        <dbReference type="EMBL" id="SEN53476.1"/>
    </source>
</evidence>
<evidence type="ECO:0000256" key="3">
    <source>
        <dbReference type="ARBA" id="ARBA00022475"/>
    </source>
</evidence>
<dbReference type="PANTHER" id="PTHR43663">
    <property type="entry name" value="CHROMATE TRANSPORT PROTEIN-RELATED"/>
    <property type="match status" value="1"/>
</dbReference>
<name>A0A1H8HB68_9BURK</name>
<dbReference type="Proteomes" id="UP000199531">
    <property type="component" value="Unassembled WGS sequence"/>
</dbReference>
<dbReference type="Pfam" id="PF02417">
    <property type="entry name" value="Chromate_transp"/>
    <property type="match status" value="1"/>
</dbReference>
<evidence type="ECO:0000256" key="1">
    <source>
        <dbReference type="ARBA" id="ARBA00004651"/>
    </source>
</evidence>
<feature type="transmembrane region" description="Helical" evidence="7">
    <location>
        <begin position="117"/>
        <end position="138"/>
    </location>
</feature>
<dbReference type="InterPro" id="IPR052518">
    <property type="entry name" value="CHR_Transporter"/>
</dbReference>
<comment type="similarity">
    <text evidence="2">Belongs to the chromate ion transporter (CHR) (TC 2.A.51) family.</text>
</comment>
<keyword evidence="6 7" id="KW-0472">Membrane</keyword>
<evidence type="ECO:0000256" key="5">
    <source>
        <dbReference type="ARBA" id="ARBA00022989"/>
    </source>
</evidence>
<dbReference type="RefSeq" id="WP_091816045.1">
    <property type="nucleotide sequence ID" value="NZ_FOCW01000002.1"/>
</dbReference>
<dbReference type="InterPro" id="IPR003370">
    <property type="entry name" value="Chromate_transpt"/>
</dbReference>
<keyword evidence="3" id="KW-1003">Cell membrane</keyword>
<dbReference type="GO" id="GO:0015109">
    <property type="term" value="F:chromate transmembrane transporter activity"/>
    <property type="evidence" value="ECO:0007669"/>
    <property type="project" value="InterPro"/>
</dbReference>
<sequence>MSHPSPPNTPRSRADLFWSFNWLALQGFGGVMAIIQRELVDRKQWLTREQFVEEWAVAQTLPGPNALNLSIAFGARHFGLSGALAALAGMLAGPLVVVLLVALLYADLATHPVAQGALRGMGAVAAGLVTATGLRLASALGKHPLGWPLAACIALLAFIAVALLRWPLVWVLLVLGSLSCTLTYIRLGQQAAAKGRP</sequence>
<dbReference type="OrthoDB" id="8596378at2"/>
<feature type="transmembrane region" description="Helical" evidence="7">
    <location>
        <begin position="145"/>
        <end position="163"/>
    </location>
</feature>
<evidence type="ECO:0000256" key="7">
    <source>
        <dbReference type="SAM" id="Phobius"/>
    </source>
</evidence>
<evidence type="ECO:0000256" key="2">
    <source>
        <dbReference type="ARBA" id="ARBA00005262"/>
    </source>
</evidence>
<keyword evidence="9" id="KW-1185">Reference proteome</keyword>
<evidence type="ECO:0000256" key="4">
    <source>
        <dbReference type="ARBA" id="ARBA00022692"/>
    </source>
</evidence>
<keyword evidence="4 7" id="KW-0812">Transmembrane</keyword>